<dbReference type="PANTHER" id="PTHR38682:SF1">
    <property type="entry name" value="V-TYPE ATP SYNTHASE SUBUNIT C"/>
    <property type="match status" value="1"/>
</dbReference>
<dbReference type="AlphaFoldDB" id="X1E0C9"/>
<keyword evidence="1" id="KW-0813">Transport</keyword>
<dbReference type="Pfam" id="PF01992">
    <property type="entry name" value="vATP-synt_AC39"/>
    <property type="match status" value="1"/>
</dbReference>
<comment type="caution">
    <text evidence="3">The sequence shown here is derived from an EMBL/GenBank/DDBJ whole genome shotgun (WGS) entry which is preliminary data.</text>
</comment>
<feature type="non-terminal residue" evidence="3">
    <location>
        <position position="1"/>
    </location>
</feature>
<evidence type="ECO:0000256" key="1">
    <source>
        <dbReference type="ARBA" id="ARBA00022448"/>
    </source>
</evidence>
<accession>X1E0C9</accession>
<dbReference type="InterPro" id="IPR002843">
    <property type="entry name" value="ATPase_V0-cplx_csu/dsu"/>
</dbReference>
<dbReference type="Gene3D" id="1.10.132.50">
    <property type="entry name" value="ATP synthase (C/AC39) subunit, domain 3"/>
    <property type="match status" value="1"/>
</dbReference>
<dbReference type="GO" id="GO:0046961">
    <property type="term" value="F:proton-transporting ATPase activity, rotational mechanism"/>
    <property type="evidence" value="ECO:0007669"/>
    <property type="project" value="InterPro"/>
</dbReference>
<keyword evidence="2" id="KW-0406">Ion transport</keyword>
<proteinExistence type="predicted"/>
<dbReference type="InterPro" id="IPR050873">
    <property type="entry name" value="V-ATPase_V0D/AC39_subunit"/>
</dbReference>
<evidence type="ECO:0008006" key="4">
    <source>
        <dbReference type="Google" id="ProtNLM"/>
    </source>
</evidence>
<sequence length="147" mass="16835">EIDALNIKLILRLKQEGAPPEEIDKYLVLPPHELTDAMLKAMITAEDTRSAINMIHRTVYGKILLEALPQVEAQGLRVAEKVLDEIHLKICRWLALTKFFSIAPVLSYIYLKENEMKNLQAIIRLKADKVEPQKIKETIARVPKIEL</sequence>
<reference evidence="3" key="1">
    <citation type="journal article" date="2014" name="Front. Microbiol.">
        <title>High frequency of phylogenetically diverse reductive dehalogenase-homologous genes in deep subseafloor sedimentary metagenomes.</title>
        <authorList>
            <person name="Kawai M."/>
            <person name="Futagami T."/>
            <person name="Toyoda A."/>
            <person name="Takaki Y."/>
            <person name="Nishi S."/>
            <person name="Hori S."/>
            <person name="Arai W."/>
            <person name="Tsubouchi T."/>
            <person name="Morono Y."/>
            <person name="Uchiyama I."/>
            <person name="Ito T."/>
            <person name="Fujiyama A."/>
            <person name="Inagaki F."/>
            <person name="Takami H."/>
        </authorList>
    </citation>
    <scope>NUCLEOTIDE SEQUENCE</scope>
    <source>
        <strain evidence="3">Expedition CK06-06</strain>
    </source>
</reference>
<evidence type="ECO:0000256" key="2">
    <source>
        <dbReference type="ARBA" id="ARBA00023065"/>
    </source>
</evidence>
<gene>
    <name evidence="3" type="ORF">S01H4_54535</name>
</gene>
<evidence type="ECO:0000313" key="3">
    <source>
        <dbReference type="EMBL" id="GAH13890.1"/>
    </source>
</evidence>
<protein>
    <recommendedName>
        <fullName evidence="4">V-type ATP synthase subunit C</fullName>
    </recommendedName>
</protein>
<dbReference type="InterPro" id="IPR036079">
    <property type="entry name" value="ATPase_csu/dsu_sf"/>
</dbReference>
<dbReference type="InterPro" id="IPR044911">
    <property type="entry name" value="V-type_ATPase_csu/dsu_dom_3"/>
</dbReference>
<organism evidence="3">
    <name type="scientific">marine sediment metagenome</name>
    <dbReference type="NCBI Taxonomy" id="412755"/>
    <lineage>
        <taxon>unclassified sequences</taxon>
        <taxon>metagenomes</taxon>
        <taxon>ecological metagenomes</taxon>
    </lineage>
</organism>
<dbReference type="EMBL" id="BART01031393">
    <property type="protein sequence ID" value="GAH13890.1"/>
    <property type="molecule type" value="Genomic_DNA"/>
</dbReference>
<name>X1E0C9_9ZZZZ</name>
<dbReference type="PANTHER" id="PTHR38682">
    <property type="entry name" value="V-TYPE ATP SYNTHASE SUBUNIT C"/>
    <property type="match status" value="1"/>
</dbReference>
<dbReference type="SUPFAM" id="SSF103486">
    <property type="entry name" value="V-type ATP synthase subunit C"/>
    <property type="match status" value="1"/>
</dbReference>